<dbReference type="Proteomes" id="UP000267464">
    <property type="component" value="Unassembled WGS sequence"/>
</dbReference>
<dbReference type="InterPro" id="IPR011009">
    <property type="entry name" value="Kinase-like_dom_sf"/>
</dbReference>
<dbReference type="SMART" id="SM00220">
    <property type="entry name" value="S_TKc"/>
    <property type="match status" value="1"/>
</dbReference>
<reference evidence="4 5" key="1">
    <citation type="submission" date="2018-08" db="EMBL/GenBank/DDBJ databases">
        <authorList>
            <person name="Khan S.A."/>
            <person name="Jeon C.O."/>
            <person name="Chun B.H."/>
            <person name="Jeong S.E."/>
        </authorList>
    </citation>
    <scope>NUCLEOTIDE SEQUENCE [LARGE SCALE GENOMIC DNA]</scope>
    <source>
        <strain evidence="4 5">S-16</strain>
    </source>
</reference>
<dbReference type="Gene3D" id="3.30.200.20">
    <property type="entry name" value="Phosphorylase Kinase, domain 1"/>
    <property type="match status" value="1"/>
</dbReference>
<dbReference type="Gene3D" id="1.10.3210.10">
    <property type="entry name" value="Hypothetical protein af1432"/>
    <property type="match status" value="1"/>
</dbReference>
<dbReference type="AlphaFoldDB" id="A0A3N7HJ42"/>
<feature type="domain" description="HDOD" evidence="3">
    <location>
        <begin position="352"/>
        <end position="563"/>
    </location>
</feature>
<evidence type="ECO:0000256" key="1">
    <source>
        <dbReference type="SAM" id="MobiDB-lite"/>
    </source>
</evidence>
<dbReference type="PANTHER" id="PTHR33525:SF4">
    <property type="entry name" value="CYCLIC DI-GMP PHOSPHODIESTERASE CDGJ"/>
    <property type="match status" value="1"/>
</dbReference>
<accession>A0A3N7HJ42</accession>
<feature type="compositionally biased region" description="Basic and acidic residues" evidence="1">
    <location>
        <begin position="636"/>
        <end position="655"/>
    </location>
</feature>
<dbReference type="GO" id="GO:0005524">
    <property type="term" value="F:ATP binding"/>
    <property type="evidence" value="ECO:0007669"/>
    <property type="project" value="InterPro"/>
</dbReference>
<feature type="compositionally biased region" description="Polar residues" evidence="1">
    <location>
        <begin position="36"/>
        <end position="45"/>
    </location>
</feature>
<protein>
    <submittedName>
        <fullName evidence="4">HDOD domain-containing protein</fullName>
    </submittedName>
</protein>
<feature type="region of interest" description="Disordered" evidence="1">
    <location>
        <begin position="36"/>
        <end position="58"/>
    </location>
</feature>
<dbReference type="InterPro" id="IPR052340">
    <property type="entry name" value="RNase_Y/CdgJ"/>
</dbReference>
<sequence length="655" mass="70576">MTATLRSAARTLGFETNCHGMPGLIEVSAREFPASNSATSSQSTMVAPASSSPRPAAASAPAAVARRLGRFELRQLLGKSAGTMVWLAWDPRLEQELMLTLPRVQPASPAALELWQDEVRSAARLNHPNIAHVVEVGVQENWPYVAVDRALGMTLPEWLAAHPNPAPLESVGWMCHALQGMAFAHESGAAHGDLQLHHLLISENGSVRVMALAAVGQPQANPDDANRAMPLDPNRLRAHRQNAERDVLACGLLLQQLLVGQPALEEPDTALVISRLTPLGKEIVRLPWSTPHPIPEALRAIANRTTASQERQRYLSARTLLQALEGWRAAEAQDTGGPLALLLDRMRTVGHLPAMPGVGGRVSRLTSMEGQRTDEMAEQILQDMALSFELLRMVNSAQVQSTQVSGNGPVLTIRRAIALVGLNGIRSAAAQLRVWPGPLTPQGATAMERTIERVRLAGYTAQALCPGGYDPEVIYLVAVLQNLGRLLLQYHFSEEAEQIWQLMKPVPPPANAEPGTPEQPGMTEAGASYAVLGVNIETLGASVARHWGLGEDVQHMIHRLARDKAVRTPDGDADVLRTAASAANEAVDAITTLPATRIAQGIALVAQRYARSLEIGPRDLQEALQAARTALRTGKRVADVQKAKSEETTAEPDKR</sequence>
<dbReference type="EMBL" id="QUSW01000008">
    <property type="protein sequence ID" value="RQP22070.1"/>
    <property type="molecule type" value="Genomic_DNA"/>
</dbReference>
<proteinExistence type="predicted"/>
<dbReference type="PANTHER" id="PTHR33525">
    <property type="match status" value="1"/>
</dbReference>
<organism evidence="4 5">
    <name type="scientific">Piscinibacter terrae</name>
    <dbReference type="NCBI Taxonomy" id="2496871"/>
    <lineage>
        <taxon>Bacteria</taxon>
        <taxon>Pseudomonadati</taxon>
        <taxon>Pseudomonadota</taxon>
        <taxon>Betaproteobacteria</taxon>
        <taxon>Burkholderiales</taxon>
        <taxon>Sphaerotilaceae</taxon>
        <taxon>Piscinibacter</taxon>
    </lineage>
</organism>
<dbReference type="GO" id="GO:0004672">
    <property type="term" value="F:protein kinase activity"/>
    <property type="evidence" value="ECO:0007669"/>
    <property type="project" value="InterPro"/>
</dbReference>
<evidence type="ECO:0000259" key="3">
    <source>
        <dbReference type="PROSITE" id="PS51833"/>
    </source>
</evidence>
<dbReference type="PROSITE" id="PS50011">
    <property type="entry name" value="PROTEIN_KINASE_DOM"/>
    <property type="match status" value="1"/>
</dbReference>
<dbReference type="InterPro" id="IPR013976">
    <property type="entry name" value="HDOD"/>
</dbReference>
<feature type="region of interest" description="Disordered" evidence="1">
    <location>
        <begin position="634"/>
        <end position="655"/>
    </location>
</feature>
<keyword evidence="5" id="KW-1185">Reference proteome</keyword>
<feature type="domain" description="Protein kinase" evidence="2">
    <location>
        <begin position="71"/>
        <end position="328"/>
    </location>
</feature>
<gene>
    <name evidence="4" type="ORF">DZC73_23960</name>
</gene>
<evidence type="ECO:0000313" key="4">
    <source>
        <dbReference type="EMBL" id="RQP22070.1"/>
    </source>
</evidence>
<dbReference type="PROSITE" id="PS51833">
    <property type="entry name" value="HDOD"/>
    <property type="match status" value="1"/>
</dbReference>
<comment type="caution">
    <text evidence="4">The sequence shown here is derived from an EMBL/GenBank/DDBJ whole genome shotgun (WGS) entry which is preliminary data.</text>
</comment>
<dbReference type="Pfam" id="PF08668">
    <property type="entry name" value="HDOD"/>
    <property type="match status" value="1"/>
</dbReference>
<feature type="compositionally biased region" description="Low complexity" evidence="1">
    <location>
        <begin position="46"/>
        <end position="58"/>
    </location>
</feature>
<dbReference type="Pfam" id="PF00069">
    <property type="entry name" value="Pkinase"/>
    <property type="match status" value="1"/>
</dbReference>
<dbReference type="SUPFAM" id="SSF109604">
    <property type="entry name" value="HD-domain/PDEase-like"/>
    <property type="match status" value="1"/>
</dbReference>
<name>A0A3N7HJ42_9BURK</name>
<evidence type="ECO:0000313" key="5">
    <source>
        <dbReference type="Proteomes" id="UP000267464"/>
    </source>
</evidence>
<evidence type="ECO:0000259" key="2">
    <source>
        <dbReference type="PROSITE" id="PS50011"/>
    </source>
</evidence>
<dbReference type="InterPro" id="IPR000719">
    <property type="entry name" value="Prot_kinase_dom"/>
</dbReference>
<dbReference type="SUPFAM" id="SSF56112">
    <property type="entry name" value="Protein kinase-like (PK-like)"/>
    <property type="match status" value="1"/>
</dbReference>
<reference evidence="4 5" key="2">
    <citation type="submission" date="2018-12" db="EMBL/GenBank/DDBJ databases">
        <title>Rhizobacter gummiphilus sp. nov., a rubber-degrading bacterium isolated from the soil of a botanical garden in Japan.</title>
        <authorList>
            <person name="Shunsuke S.S."/>
        </authorList>
    </citation>
    <scope>NUCLEOTIDE SEQUENCE [LARGE SCALE GENOMIC DNA]</scope>
    <source>
        <strain evidence="4 5">S-16</strain>
    </source>
</reference>
<dbReference type="Gene3D" id="1.10.510.10">
    <property type="entry name" value="Transferase(Phosphotransferase) domain 1"/>
    <property type="match status" value="1"/>
</dbReference>